<dbReference type="EMBL" id="LCWF01000016">
    <property type="protein sequence ID" value="KKY28093.1"/>
    <property type="molecule type" value="Genomic_DNA"/>
</dbReference>
<dbReference type="InterPro" id="IPR032466">
    <property type="entry name" value="Metal_Hydrolase"/>
</dbReference>
<feature type="region of interest" description="Disordered" evidence="3">
    <location>
        <begin position="36"/>
        <end position="83"/>
    </location>
</feature>
<evidence type="ECO:0000256" key="4">
    <source>
        <dbReference type="SAM" id="Phobius"/>
    </source>
</evidence>
<dbReference type="InterPro" id="IPR008257">
    <property type="entry name" value="Pept_M19"/>
</dbReference>
<keyword evidence="4" id="KW-0472">Membrane</keyword>
<keyword evidence="4" id="KW-1133">Transmembrane helix</keyword>
<dbReference type="PANTHER" id="PTHR10443">
    <property type="entry name" value="MICROSOMAL DIPEPTIDASE"/>
    <property type="match status" value="1"/>
</dbReference>
<dbReference type="Pfam" id="PF01244">
    <property type="entry name" value="Peptidase_M19"/>
    <property type="match status" value="1"/>
</dbReference>
<keyword evidence="6" id="KW-1185">Reference proteome</keyword>
<dbReference type="GO" id="GO:0070573">
    <property type="term" value="F:metallodipeptidase activity"/>
    <property type="evidence" value="ECO:0007669"/>
    <property type="project" value="InterPro"/>
</dbReference>
<organism evidence="5 6">
    <name type="scientific">Phaeomoniella chlamydospora</name>
    <name type="common">Phaeoacremonium chlamydosporum</name>
    <dbReference type="NCBI Taxonomy" id="158046"/>
    <lineage>
        <taxon>Eukaryota</taxon>
        <taxon>Fungi</taxon>
        <taxon>Dikarya</taxon>
        <taxon>Ascomycota</taxon>
        <taxon>Pezizomycotina</taxon>
        <taxon>Eurotiomycetes</taxon>
        <taxon>Chaetothyriomycetidae</taxon>
        <taxon>Phaeomoniellales</taxon>
        <taxon>Phaeomoniellaceae</taxon>
        <taxon>Phaeomoniella</taxon>
    </lineage>
</organism>
<dbReference type="PANTHER" id="PTHR10443:SF12">
    <property type="entry name" value="DIPEPTIDASE"/>
    <property type="match status" value="1"/>
</dbReference>
<keyword evidence="2" id="KW-0378">Hydrolase</keyword>
<evidence type="ECO:0000256" key="3">
    <source>
        <dbReference type="SAM" id="MobiDB-lite"/>
    </source>
</evidence>
<keyword evidence="2" id="KW-0862">Zinc</keyword>
<feature type="region of interest" description="Disordered" evidence="3">
    <location>
        <begin position="1"/>
        <end position="21"/>
    </location>
</feature>
<feature type="compositionally biased region" description="Basic and acidic residues" evidence="3">
    <location>
        <begin position="60"/>
        <end position="75"/>
    </location>
</feature>
<keyword evidence="2" id="KW-0645">Protease</keyword>
<feature type="transmembrane region" description="Helical" evidence="4">
    <location>
        <begin position="115"/>
        <end position="137"/>
    </location>
</feature>
<evidence type="ECO:0000256" key="1">
    <source>
        <dbReference type="ARBA" id="ARBA00022997"/>
    </source>
</evidence>
<reference evidence="5 6" key="2">
    <citation type="submission" date="2015-05" db="EMBL/GenBank/DDBJ databases">
        <authorList>
            <person name="Morales-Cruz A."/>
            <person name="Amrine K.C."/>
            <person name="Cantu D."/>
        </authorList>
    </citation>
    <scope>NUCLEOTIDE SEQUENCE [LARGE SCALE GENOMIC DNA]</scope>
    <source>
        <strain evidence="5">UCRPC4</strain>
    </source>
</reference>
<name>A0A0G2GY50_PHACM</name>
<evidence type="ECO:0000256" key="2">
    <source>
        <dbReference type="RuleBase" id="RU341113"/>
    </source>
</evidence>
<dbReference type="Proteomes" id="UP000053317">
    <property type="component" value="Unassembled WGS sequence"/>
</dbReference>
<proteinExistence type="inferred from homology"/>
<protein>
    <recommendedName>
        <fullName evidence="2">Dipeptidase</fullName>
        <ecNumber evidence="2">3.4.13.19</ecNumber>
    </recommendedName>
</protein>
<accession>A0A0G2GY50</accession>
<evidence type="ECO:0000313" key="6">
    <source>
        <dbReference type="Proteomes" id="UP000053317"/>
    </source>
</evidence>
<dbReference type="OrthoDB" id="445695at2759"/>
<dbReference type="PROSITE" id="PS51365">
    <property type="entry name" value="RENAL_DIPEPTIDASE_2"/>
    <property type="match status" value="1"/>
</dbReference>
<dbReference type="Gene3D" id="3.20.20.140">
    <property type="entry name" value="Metal-dependent hydrolases"/>
    <property type="match status" value="1"/>
</dbReference>
<feature type="region of interest" description="Disordered" evidence="3">
    <location>
        <begin position="578"/>
        <end position="598"/>
    </location>
</feature>
<comment type="cofactor">
    <cofactor evidence="2">
        <name>Zn(2+)</name>
        <dbReference type="ChEBI" id="CHEBI:29105"/>
    </cofactor>
</comment>
<keyword evidence="4" id="KW-0812">Transmembrane</keyword>
<sequence>MPSEVDPLLPRNPPAPEIVGYGFSAAQSGGLQEVEYGDTEGLKSDATGGDDGSNYAYGDHSIKEEGVRRNGDHDGATTTLPEGVWYAAKENGRGYNDEDGRESDNAARSAAMSQIIAIFAFVVALSIVITAVMPGGLRGGKEGQWDPSPIPVPDHGSLSIPERAVRILTHTPLFDGHNDLAIFIREKYQNKIHTSEFKSKFENGGMEEHVDIPRLKKGHVGGAFWSSFVPCPVNASYDFSDSVYSGAVSSTLSQIDLLRSLQAQYPSTFTPATTSLGSALTAFHANQSILGPLSIEGLHQIPPSAPLSTLRLYYSLGVRAATLTWNCHNVAADAALISDFDPVTGEFTTVVAPQTSRNGLSPVGRRVIKEMNRLGMLVDLSHTSYWTQIAVLSNNTSRSPVIYSHSSAFSVCPHPRNVHDDALELVRKTESLVMINFSPGFVSCLPPDDPMQLPPFYEANNTIEHVVDHIMYIGENVGYDHVGLGSDYDGEQHFNFPSSNMFSIVRFIIRHHPSPVPTLKLTLCFLGMGEPPEGLHDVSKFPRLVEILLERNVSDHDVSKIVGGNLIRVWKQAEEVKRKMQEEGVEEEEDDIPKWGPP</sequence>
<dbReference type="GO" id="GO:0046872">
    <property type="term" value="F:metal ion binding"/>
    <property type="evidence" value="ECO:0007669"/>
    <property type="project" value="UniProtKB-UniRule"/>
</dbReference>
<keyword evidence="1 2" id="KW-0224">Dipeptidase</keyword>
<dbReference type="AlphaFoldDB" id="A0A0G2GY50"/>
<reference evidence="5 6" key="1">
    <citation type="submission" date="2015-05" db="EMBL/GenBank/DDBJ databases">
        <title>Distinctive expansion of gene families associated with plant cell wall degradation and secondary metabolism in the genomes of grapevine trunk pathogens.</title>
        <authorList>
            <person name="Lawrence D.P."/>
            <person name="Travadon R."/>
            <person name="Rolshausen P.E."/>
            <person name="Baumgartner K."/>
        </authorList>
    </citation>
    <scope>NUCLEOTIDE SEQUENCE [LARGE SCALE GENOMIC DNA]</scope>
    <source>
        <strain evidence="5">UCRPC4</strain>
    </source>
</reference>
<keyword evidence="2" id="KW-0482">Metalloprotease</keyword>
<dbReference type="SUPFAM" id="SSF51556">
    <property type="entry name" value="Metallo-dependent hydrolases"/>
    <property type="match status" value="1"/>
</dbReference>
<dbReference type="GO" id="GO:0006508">
    <property type="term" value="P:proteolysis"/>
    <property type="evidence" value="ECO:0007669"/>
    <property type="project" value="UniProtKB-KW"/>
</dbReference>
<dbReference type="EC" id="3.4.13.19" evidence="2"/>
<comment type="caution">
    <text evidence="5">The sequence shown here is derived from an EMBL/GenBank/DDBJ whole genome shotgun (WGS) entry which is preliminary data.</text>
</comment>
<gene>
    <name evidence="5" type="ORF">UCRPC4_g00673</name>
</gene>
<comment type="similarity">
    <text evidence="2">Belongs to the metallo-dependent hydrolases superfamily. Peptidase M19 family.</text>
</comment>
<comment type="catalytic activity">
    <reaction evidence="2">
        <text>an L-aminoacyl-L-amino acid + H2O = 2 an L-alpha-amino acid</text>
        <dbReference type="Rhea" id="RHEA:48940"/>
        <dbReference type="ChEBI" id="CHEBI:15377"/>
        <dbReference type="ChEBI" id="CHEBI:59869"/>
        <dbReference type="ChEBI" id="CHEBI:77460"/>
        <dbReference type="EC" id="3.4.13.19"/>
    </reaction>
</comment>
<keyword evidence="2" id="KW-0479">Metal-binding</keyword>
<dbReference type="CDD" id="cd01301">
    <property type="entry name" value="rDP_like"/>
    <property type="match status" value="1"/>
</dbReference>
<evidence type="ECO:0000313" key="5">
    <source>
        <dbReference type="EMBL" id="KKY28093.1"/>
    </source>
</evidence>